<protein>
    <submittedName>
        <fullName evidence="3">Antitoxin VapB</fullName>
    </submittedName>
</protein>
<comment type="caution">
    <text evidence="3">The sequence shown here is derived from an EMBL/GenBank/DDBJ whole genome shotgun (WGS) entry which is preliminary data.</text>
</comment>
<dbReference type="InterPro" id="IPR037914">
    <property type="entry name" value="SpoVT-AbrB_sf"/>
</dbReference>
<evidence type="ECO:0000313" key="4">
    <source>
        <dbReference type="Proteomes" id="UP001223420"/>
    </source>
</evidence>
<dbReference type="Pfam" id="PF04014">
    <property type="entry name" value="MazE_antitoxin"/>
    <property type="match status" value="1"/>
</dbReference>
<dbReference type="GO" id="GO:0003677">
    <property type="term" value="F:DNA binding"/>
    <property type="evidence" value="ECO:0007669"/>
    <property type="project" value="UniProtKB-UniRule"/>
</dbReference>
<dbReference type="PROSITE" id="PS51740">
    <property type="entry name" value="SPOVT_ABRB"/>
    <property type="match status" value="1"/>
</dbReference>
<feature type="domain" description="SpoVT-AbrB" evidence="2">
    <location>
        <begin position="6"/>
        <end position="47"/>
    </location>
</feature>
<organism evidence="3 4">
    <name type="scientific">Methylobacterium brachiatum</name>
    <dbReference type="NCBI Taxonomy" id="269660"/>
    <lineage>
        <taxon>Bacteria</taxon>
        <taxon>Pseudomonadati</taxon>
        <taxon>Pseudomonadota</taxon>
        <taxon>Alphaproteobacteria</taxon>
        <taxon>Hyphomicrobiales</taxon>
        <taxon>Methylobacteriaceae</taxon>
        <taxon>Methylobacterium</taxon>
    </lineage>
</organism>
<name>A0AAJ1THQ6_9HYPH</name>
<keyword evidence="1" id="KW-0238">DNA-binding</keyword>
<dbReference type="Proteomes" id="UP001223420">
    <property type="component" value="Unassembled WGS sequence"/>
</dbReference>
<dbReference type="InterPro" id="IPR007159">
    <property type="entry name" value="SpoVT-AbrB_dom"/>
</dbReference>
<sequence>MDVKTASLFRNGRSQALRIPREFELPGSSVSIRRLPNGHLEISPLGETGLLAAFKDEPPLPEEHWMEAIQDLPAEPVDP</sequence>
<evidence type="ECO:0000256" key="1">
    <source>
        <dbReference type="PROSITE-ProRule" id="PRU01076"/>
    </source>
</evidence>
<evidence type="ECO:0000259" key="2">
    <source>
        <dbReference type="PROSITE" id="PS51740"/>
    </source>
</evidence>
<proteinExistence type="predicted"/>
<dbReference type="RefSeq" id="WP_230365101.1">
    <property type="nucleotide sequence ID" value="NZ_JAJALK010000001.1"/>
</dbReference>
<dbReference type="AlphaFoldDB" id="A0AAJ1THQ6"/>
<dbReference type="EMBL" id="JAUSWL010000001">
    <property type="protein sequence ID" value="MDQ0541267.1"/>
    <property type="molecule type" value="Genomic_DNA"/>
</dbReference>
<evidence type="ECO:0000313" key="3">
    <source>
        <dbReference type="EMBL" id="MDQ0541267.1"/>
    </source>
</evidence>
<accession>A0AAJ1THQ6</accession>
<dbReference type="SUPFAM" id="SSF89447">
    <property type="entry name" value="AbrB/MazE/MraZ-like"/>
    <property type="match status" value="1"/>
</dbReference>
<gene>
    <name evidence="3" type="ORF">QO001_000175</name>
</gene>
<dbReference type="Gene3D" id="2.10.260.10">
    <property type="match status" value="1"/>
</dbReference>
<reference evidence="3" key="1">
    <citation type="submission" date="2023-07" db="EMBL/GenBank/DDBJ databases">
        <title>Genomic Encyclopedia of Type Strains, Phase IV (KMG-IV): sequencing the most valuable type-strain genomes for metagenomic binning, comparative biology and taxonomic classification.</title>
        <authorList>
            <person name="Goeker M."/>
        </authorList>
    </citation>
    <scope>NUCLEOTIDE SEQUENCE</scope>
    <source>
        <strain evidence="3">DSM 19569</strain>
    </source>
</reference>